<dbReference type="AlphaFoldDB" id="A0A8C6X8P1"/>
<evidence type="ECO:0000256" key="1">
    <source>
        <dbReference type="ARBA" id="ARBA00023054"/>
    </source>
</evidence>
<dbReference type="InterPro" id="IPR042779">
    <property type="entry name" value="MISP/MISP3-like"/>
</dbReference>
<reference evidence="4" key="1">
    <citation type="submission" date="2025-08" db="UniProtKB">
        <authorList>
            <consortium name="Ensembl"/>
        </authorList>
    </citation>
    <scope>IDENTIFICATION</scope>
</reference>
<accession>A0A8C6X8P1</accession>
<evidence type="ECO:0000313" key="4">
    <source>
        <dbReference type="Ensembl" id="ENSNNAP00000010667.1"/>
    </source>
</evidence>
<dbReference type="OrthoDB" id="9449914at2759"/>
<name>A0A8C6X8P1_NAJNA</name>
<feature type="region of interest" description="Disordered" evidence="2">
    <location>
        <begin position="195"/>
        <end position="224"/>
    </location>
</feature>
<dbReference type="Pfam" id="PF15304">
    <property type="entry name" value="AKAP2_C"/>
    <property type="match status" value="1"/>
</dbReference>
<protein>
    <submittedName>
        <fullName evidence="4">MISP family member 3</fullName>
    </submittedName>
</protein>
<keyword evidence="5" id="KW-1185">Reference proteome</keyword>
<dbReference type="Ensembl" id="ENSNNAT00000011157.1">
    <property type="protein sequence ID" value="ENSNNAP00000010667.1"/>
    <property type="gene ID" value="ENSNNAG00000007120.1"/>
</dbReference>
<dbReference type="OMA" id="IWPPRRR"/>
<dbReference type="PANTHER" id="PTHR18839">
    <property type="entry name" value="MITOTIC INTERACTOR AND SUBSTRATE OF PLK1 MISP FAMILY MEMBER"/>
    <property type="match status" value="1"/>
</dbReference>
<evidence type="ECO:0000313" key="5">
    <source>
        <dbReference type="Proteomes" id="UP000694559"/>
    </source>
</evidence>
<gene>
    <name evidence="4" type="primary">MISP3</name>
</gene>
<reference evidence="4" key="2">
    <citation type="submission" date="2025-09" db="UniProtKB">
        <authorList>
            <consortium name="Ensembl"/>
        </authorList>
    </citation>
    <scope>IDENTIFICATION</scope>
</reference>
<evidence type="ECO:0000259" key="3">
    <source>
        <dbReference type="Pfam" id="PF15304"/>
    </source>
</evidence>
<sequence>MLQTPPTPIEREIRLHLEREELLRRERGLGSSRSTQEYVEVCIKPILSQSMESSIKPKEKERQWAGVQMQREIQRECRREEDLVQLGKVRGTYDRGTPQELQEKKMIFDSSSNSCTENARGPSFAEVNRMSNVIILDSGVVAEPKQHTPGRASLASPFFCLRAKSSQSLLYQEVREVQEREQELQRQRLALYGSSLPCHPAEDSNRAEEVPSPPGKYCRMGKVG</sequence>
<dbReference type="InterPro" id="IPR029304">
    <property type="entry name" value="AKAP2_C"/>
</dbReference>
<feature type="domain" description="A-kinase anchor protein 2 C-terminal" evidence="3">
    <location>
        <begin position="146"/>
        <end position="195"/>
    </location>
</feature>
<dbReference type="Proteomes" id="UP000694559">
    <property type="component" value="Unplaced"/>
</dbReference>
<dbReference type="GeneTree" id="ENSGT00940000154739"/>
<proteinExistence type="predicted"/>
<keyword evidence="1" id="KW-0175">Coiled coil</keyword>
<evidence type="ECO:0000256" key="2">
    <source>
        <dbReference type="SAM" id="MobiDB-lite"/>
    </source>
</evidence>
<feature type="compositionally biased region" description="Basic and acidic residues" evidence="2">
    <location>
        <begin position="200"/>
        <end position="209"/>
    </location>
</feature>
<dbReference type="PANTHER" id="PTHR18839:SF0">
    <property type="entry name" value="MITOTIC INTERACTOR AND SUBSTRATE OF PLK1 ISOFORM X1-RELATED"/>
    <property type="match status" value="1"/>
</dbReference>
<organism evidence="4 5">
    <name type="scientific">Naja naja</name>
    <name type="common">Indian cobra</name>
    <dbReference type="NCBI Taxonomy" id="35670"/>
    <lineage>
        <taxon>Eukaryota</taxon>
        <taxon>Metazoa</taxon>
        <taxon>Chordata</taxon>
        <taxon>Craniata</taxon>
        <taxon>Vertebrata</taxon>
        <taxon>Euteleostomi</taxon>
        <taxon>Lepidosauria</taxon>
        <taxon>Squamata</taxon>
        <taxon>Bifurcata</taxon>
        <taxon>Unidentata</taxon>
        <taxon>Episquamata</taxon>
        <taxon>Toxicofera</taxon>
        <taxon>Serpentes</taxon>
        <taxon>Colubroidea</taxon>
        <taxon>Elapidae</taxon>
        <taxon>Elapinae</taxon>
        <taxon>Naja</taxon>
    </lineage>
</organism>